<keyword evidence="5" id="KW-0326">Glycosidase</keyword>
<dbReference type="EC" id="3.2.1.52" evidence="3"/>
<feature type="domain" description="Glycoside hydrolase family 3 N-terminal" evidence="7">
    <location>
        <begin position="209"/>
        <end position="529"/>
    </location>
</feature>
<dbReference type="Pfam" id="PF00933">
    <property type="entry name" value="Glyco_hydro_3"/>
    <property type="match status" value="1"/>
</dbReference>
<evidence type="ECO:0000259" key="7">
    <source>
        <dbReference type="Pfam" id="PF00933"/>
    </source>
</evidence>
<evidence type="ECO:0000256" key="2">
    <source>
        <dbReference type="ARBA" id="ARBA00005336"/>
    </source>
</evidence>
<keyword evidence="4" id="KW-0378">Hydrolase</keyword>
<keyword evidence="9" id="KW-1185">Reference proteome</keyword>
<dbReference type="AlphaFoldDB" id="A0A917M6G5"/>
<dbReference type="PANTHER" id="PTHR30480">
    <property type="entry name" value="BETA-HEXOSAMINIDASE-RELATED"/>
    <property type="match status" value="1"/>
</dbReference>
<reference evidence="8" key="2">
    <citation type="submission" date="2020-09" db="EMBL/GenBank/DDBJ databases">
        <authorList>
            <person name="Sun Q."/>
            <person name="Zhou Y."/>
        </authorList>
    </citation>
    <scope>NUCLEOTIDE SEQUENCE</scope>
    <source>
        <strain evidence="8">CGMCC 1.12754</strain>
    </source>
</reference>
<evidence type="ECO:0000256" key="6">
    <source>
        <dbReference type="SAM" id="Phobius"/>
    </source>
</evidence>
<dbReference type="GO" id="GO:0009254">
    <property type="term" value="P:peptidoglycan turnover"/>
    <property type="evidence" value="ECO:0007669"/>
    <property type="project" value="TreeGrafter"/>
</dbReference>
<feature type="transmembrane region" description="Helical" evidence="6">
    <location>
        <begin position="7"/>
        <end position="23"/>
    </location>
</feature>
<dbReference type="PANTHER" id="PTHR30480:SF13">
    <property type="entry name" value="BETA-HEXOSAMINIDASE"/>
    <property type="match status" value="1"/>
</dbReference>
<comment type="caution">
    <text evidence="8">The sequence shown here is derived from an EMBL/GenBank/DDBJ whole genome shotgun (WGS) entry which is preliminary data.</text>
</comment>
<dbReference type="InterPro" id="IPR036962">
    <property type="entry name" value="Glyco_hydro_3_N_sf"/>
</dbReference>
<proteinExistence type="inferred from homology"/>
<dbReference type="GO" id="GO:0004563">
    <property type="term" value="F:beta-N-acetylhexosaminidase activity"/>
    <property type="evidence" value="ECO:0007669"/>
    <property type="project" value="UniProtKB-EC"/>
</dbReference>
<evidence type="ECO:0000256" key="1">
    <source>
        <dbReference type="ARBA" id="ARBA00001231"/>
    </source>
</evidence>
<reference evidence="8" key="1">
    <citation type="journal article" date="2014" name="Int. J. Syst. Evol. Microbiol.">
        <title>Complete genome sequence of Corynebacterium casei LMG S-19264T (=DSM 44701T), isolated from a smear-ripened cheese.</title>
        <authorList>
            <consortium name="US DOE Joint Genome Institute (JGI-PGF)"/>
            <person name="Walter F."/>
            <person name="Albersmeier A."/>
            <person name="Kalinowski J."/>
            <person name="Ruckert C."/>
        </authorList>
    </citation>
    <scope>NUCLEOTIDE SEQUENCE</scope>
    <source>
        <strain evidence="8">CGMCC 1.12754</strain>
    </source>
</reference>
<dbReference type="Proteomes" id="UP000622860">
    <property type="component" value="Unassembled WGS sequence"/>
</dbReference>
<evidence type="ECO:0000313" key="8">
    <source>
        <dbReference type="EMBL" id="GGG80991.1"/>
    </source>
</evidence>
<dbReference type="SUPFAM" id="SSF51445">
    <property type="entry name" value="(Trans)glycosidases"/>
    <property type="match status" value="1"/>
</dbReference>
<sequence length="560" mass="62242">MVKKISISFLIVLIAIVMVKVFINETNQTNDTNSEIDEEQDQTESDDNNVDVNKVFALSEQGRVPNVPFIAGKTAIQEVNEMWGQPGEITNLKNKRYVSYPGHRIDLGFQNDVVFDVRSFAPELQIIHFDDIKKAKGEPDEVRYYKDDSYDQIILVYDIGSSYQLKWILPRPTEENPNPGTDHISVVAQMMNDGEGMDTDGESIEVMSLDEKIGQLIFAGISGEAMGAETKSLINTYKVGGIIFYKENLVNPKQTVKLLNQIKTTNENNDLPLLLGIDQEGGQISRLPGDLMEIPANERIGELNNAQYSYEIGSLLGEQLRAFGFNLDFAPVLDVNSNPDNPVIGDRSFGSNPEIVGKLGTQTMKGIQSQHIISVVKHFPGHGDTSVDSHLQLPRVNKSIPELKSLELKPFEHAINNGADVVMIAHILLPKIDSENPATMSKRVITDMLRKQLDFNGVVITDDMTMKAITDNFDIARASVESIKAGSDIILVAHDYNKVVAVFEAIKSAVKSGELTEERIDESVSRIIALKRNYELTNDKVNAVNIEKLNQSIRNTLQAE</sequence>
<dbReference type="InterPro" id="IPR017853">
    <property type="entry name" value="GH"/>
</dbReference>
<dbReference type="InterPro" id="IPR001764">
    <property type="entry name" value="Glyco_hydro_3_N"/>
</dbReference>
<gene>
    <name evidence="8" type="ORF">GCM10011398_27990</name>
</gene>
<dbReference type="GO" id="GO:0005975">
    <property type="term" value="P:carbohydrate metabolic process"/>
    <property type="evidence" value="ECO:0007669"/>
    <property type="project" value="InterPro"/>
</dbReference>
<dbReference type="NCBIfam" id="NF003740">
    <property type="entry name" value="PRK05337.1"/>
    <property type="match status" value="1"/>
</dbReference>
<comment type="similarity">
    <text evidence="2">Belongs to the glycosyl hydrolase 3 family.</text>
</comment>
<dbReference type="PROSITE" id="PS00775">
    <property type="entry name" value="GLYCOSYL_HYDROL_F3"/>
    <property type="match status" value="1"/>
</dbReference>
<keyword evidence="6" id="KW-0472">Membrane</keyword>
<dbReference type="EMBL" id="BMFR01000012">
    <property type="protein sequence ID" value="GGG80991.1"/>
    <property type="molecule type" value="Genomic_DNA"/>
</dbReference>
<dbReference type="InterPro" id="IPR025453">
    <property type="entry name" value="DUF4309"/>
</dbReference>
<evidence type="ECO:0000256" key="5">
    <source>
        <dbReference type="ARBA" id="ARBA00023295"/>
    </source>
</evidence>
<keyword evidence="6" id="KW-1133">Transmembrane helix</keyword>
<organism evidence="8 9">
    <name type="scientific">Virgibacillus oceani</name>
    <dbReference type="NCBI Taxonomy" id="1479511"/>
    <lineage>
        <taxon>Bacteria</taxon>
        <taxon>Bacillati</taxon>
        <taxon>Bacillota</taxon>
        <taxon>Bacilli</taxon>
        <taxon>Bacillales</taxon>
        <taxon>Bacillaceae</taxon>
        <taxon>Virgibacillus</taxon>
    </lineage>
</organism>
<keyword evidence="6" id="KW-0812">Transmembrane</keyword>
<protein>
    <recommendedName>
        <fullName evidence="3">beta-N-acetylhexosaminidase</fullName>
        <ecNumber evidence="3">3.2.1.52</ecNumber>
    </recommendedName>
</protein>
<evidence type="ECO:0000313" key="9">
    <source>
        <dbReference type="Proteomes" id="UP000622860"/>
    </source>
</evidence>
<dbReference type="RefSeq" id="WP_188455999.1">
    <property type="nucleotide sequence ID" value="NZ_BMFR01000012.1"/>
</dbReference>
<dbReference type="InterPro" id="IPR019800">
    <property type="entry name" value="Glyco_hydro_3_AS"/>
</dbReference>
<evidence type="ECO:0000256" key="3">
    <source>
        <dbReference type="ARBA" id="ARBA00012663"/>
    </source>
</evidence>
<name>A0A917M6G5_9BACI</name>
<dbReference type="Pfam" id="PF14172">
    <property type="entry name" value="DUF4309"/>
    <property type="match status" value="1"/>
</dbReference>
<accession>A0A917M6G5</accession>
<comment type="catalytic activity">
    <reaction evidence="1">
        <text>Hydrolysis of terminal non-reducing N-acetyl-D-hexosamine residues in N-acetyl-beta-D-hexosaminides.</text>
        <dbReference type="EC" id="3.2.1.52"/>
    </reaction>
</comment>
<evidence type="ECO:0000256" key="4">
    <source>
        <dbReference type="ARBA" id="ARBA00022801"/>
    </source>
</evidence>
<dbReference type="InterPro" id="IPR050226">
    <property type="entry name" value="NagZ_Beta-hexosaminidase"/>
</dbReference>
<dbReference type="Gene3D" id="3.20.20.300">
    <property type="entry name" value="Glycoside hydrolase, family 3, N-terminal domain"/>
    <property type="match status" value="1"/>
</dbReference>